<sequence>MSTKSLVGTNELEIWWRRLEDSWIFRCGPNDGYLLGSSALEKTTSQAVFSRFLVGCDPRVPNG</sequence>
<evidence type="ECO:0000313" key="1">
    <source>
        <dbReference type="EMBL" id="KFM78672.1"/>
    </source>
</evidence>
<organism evidence="1 2">
    <name type="scientific">Stegodyphus mimosarum</name>
    <name type="common">African social velvet spider</name>
    <dbReference type="NCBI Taxonomy" id="407821"/>
    <lineage>
        <taxon>Eukaryota</taxon>
        <taxon>Metazoa</taxon>
        <taxon>Ecdysozoa</taxon>
        <taxon>Arthropoda</taxon>
        <taxon>Chelicerata</taxon>
        <taxon>Arachnida</taxon>
        <taxon>Araneae</taxon>
        <taxon>Araneomorphae</taxon>
        <taxon>Entelegynae</taxon>
        <taxon>Eresoidea</taxon>
        <taxon>Eresidae</taxon>
        <taxon>Stegodyphus</taxon>
    </lineage>
</organism>
<accession>A0A087UMT3</accession>
<gene>
    <name evidence="1" type="ORF">X975_17132</name>
</gene>
<proteinExistence type="predicted"/>
<dbReference type="EMBL" id="KK120612">
    <property type="protein sequence ID" value="KFM78672.1"/>
    <property type="molecule type" value="Genomic_DNA"/>
</dbReference>
<dbReference type="Proteomes" id="UP000054359">
    <property type="component" value="Unassembled WGS sequence"/>
</dbReference>
<name>A0A087UMT3_STEMI</name>
<keyword evidence="2" id="KW-1185">Reference proteome</keyword>
<reference evidence="1 2" key="1">
    <citation type="submission" date="2013-11" db="EMBL/GenBank/DDBJ databases">
        <title>Genome sequencing of Stegodyphus mimosarum.</title>
        <authorList>
            <person name="Bechsgaard J."/>
        </authorList>
    </citation>
    <scope>NUCLEOTIDE SEQUENCE [LARGE SCALE GENOMIC DNA]</scope>
</reference>
<evidence type="ECO:0000313" key="2">
    <source>
        <dbReference type="Proteomes" id="UP000054359"/>
    </source>
</evidence>
<feature type="non-terminal residue" evidence="1">
    <location>
        <position position="63"/>
    </location>
</feature>
<protein>
    <submittedName>
        <fullName evidence="1">Uncharacterized protein</fullName>
    </submittedName>
</protein>
<dbReference type="AlphaFoldDB" id="A0A087UMT3"/>